<evidence type="ECO:0000256" key="2">
    <source>
        <dbReference type="ARBA" id="ARBA00022692"/>
    </source>
</evidence>
<keyword evidence="3 5" id="KW-1133">Transmembrane helix</keyword>
<feature type="transmembrane region" description="Helical" evidence="5">
    <location>
        <begin position="82"/>
        <end position="104"/>
    </location>
</feature>
<dbReference type="InterPro" id="IPR009447">
    <property type="entry name" value="PIGW/GWT1"/>
</dbReference>
<dbReference type="PANTHER" id="PTHR20661:SF0">
    <property type="entry name" value="PHOSPHATIDYLINOSITOL-GLYCAN BIOSYNTHESIS CLASS W PROTEIN"/>
    <property type="match status" value="1"/>
</dbReference>
<evidence type="ECO:0000313" key="7">
    <source>
        <dbReference type="Proteomes" id="UP000663879"/>
    </source>
</evidence>
<dbReference type="GO" id="GO:0006506">
    <property type="term" value="P:GPI anchor biosynthetic process"/>
    <property type="evidence" value="ECO:0007669"/>
    <property type="project" value="InterPro"/>
</dbReference>
<reference evidence="6" key="1">
    <citation type="submission" date="2021-02" db="EMBL/GenBank/DDBJ databases">
        <authorList>
            <person name="Nowell W R."/>
        </authorList>
    </citation>
    <scope>NUCLEOTIDE SEQUENCE</scope>
    <source>
        <strain evidence="6">Ploen Becks lab</strain>
    </source>
</reference>
<dbReference type="GO" id="GO:0005783">
    <property type="term" value="C:endoplasmic reticulum"/>
    <property type="evidence" value="ECO:0007669"/>
    <property type="project" value="TreeGrafter"/>
</dbReference>
<feature type="transmembrane region" description="Helical" evidence="5">
    <location>
        <begin position="28"/>
        <end position="50"/>
    </location>
</feature>
<sequence length="142" mass="16519">MNIVFWFLLQHSSTYFQAVSRRLCNLSFILYTLFCGTYLFTVLLIITLFITKFWYDRSTSLESLSNQLDESFSFQKIADSKFAGLLIFLISNLLTGLVNITIRTLYTSDFLAVVILCVYTLITFIAPFILFEFLNLKKIKNL</sequence>
<dbReference type="OrthoDB" id="15270at2759"/>
<dbReference type="Proteomes" id="UP000663879">
    <property type="component" value="Unassembled WGS sequence"/>
</dbReference>
<keyword evidence="7" id="KW-1185">Reference proteome</keyword>
<name>A0A814GKD8_9BILA</name>
<protein>
    <submittedName>
        <fullName evidence="6">Uncharacterized protein</fullName>
    </submittedName>
</protein>
<dbReference type="Pfam" id="PF06423">
    <property type="entry name" value="GWT1"/>
    <property type="match status" value="1"/>
</dbReference>
<comment type="subcellular location">
    <subcellularLocation>
        <location evidence="1">Membrane</location>
        <topology evidence="1">Multi-pass membrane protein</topology>
    </subcellularLocation>
</comment>
<evidence type="ECO:0000313" key="6">
    <source>
        <dbReference type="EMBL" id="CAF0997656.1"/>
    </source>
</evidence>
<evidence type="ECO:0000256" key="5">
    <source>
        <dbReference type="SAM" id="Phobius"/>
    </source>
</evidence>
<keyword evidence="2 5" id="KW-0812">Transmembrane</keyword>
<evidence type="ECO:0000256" key="1">
    <source>
        <dbReference type="ARBA" id="ARBA00004141"/>
    </source>
</evidence>
<dbReference type="GO" id="GO:0072659">
    <property type="term" value="P:protein localization to plasma membrane"/>
    <property type="evidence" value="ECO:0007669"/>
    <property type="project" value="TreeGrafter"/>
</dbReference>
<dbReference type="EMBL" id="CAJNOC010003780">
    <property type="protein sequence ID" value="CAF0997656.1"/>
    <property type="molecule type" value="Genomic_DNA"/>
</dbReference>
<feature type="transmembrane region" description="Helical" evidence="5">
    <location>
        <begin position="110"/>
        <end position="134"/>
    </location>
</feature>
<comment type="caution">
    <text evidence="6">The sequence shown here is derived from an EMBL/GenBank/DDBJ whole genome shotgun (WGS) entry which is preliminary data.</text>
</comment>
<dbReference type="GO" id="GO:0016020">
    <property type="term" value="C:membrane"/>
    <property type="evidence" value="ECO:0007669"/>
    <property type="project" value="UniProtKB-SubCell"/>
</dbReference>
<dbReference type="GO" id="GO:0032216">
    <property type="term" value="F:glucosaminyl-phosphatidylinositol O-acyltransferase activity"/>
    <property type="evidence" value="ECO:0007669"/>
    <property type="project" value="TreeGrafter"/>
</dbReference>
<evidence type="ECO:0000256" key="4">
    <source>
        <dbReference type="ARBA" id="ARBA00023136"/>
    </source>
</evidence>
<dbReference type="PANTHER" id="PTHR20661">
    <property type="entry name" value="PHOSPHATIDYLINOSITOL-GLYCAN BIOSYNTHESIS CLASS W PROTEIN"/>
    <property type="match status" value="1"/>
</dbReference>
<gene>
    <name evidence="6" type="ORF">OXX778_LOCUS16240</name>
</gene>
<accession>A0A814GKD8</accession>
<evidence type="ECO:0000256" key="3">
    <source>
        <dbReference type="ARBA" id="ARBA00022989"/>
    </source>
</evidence>
<organism evidence="6 7">
    <name type="scientific">Brachionus calyciflorus</name>
    <dbReference type="NCBI Taxonomy" id="104777"/>
    <lineage>
        <taxon>Eukaryota</taxon>
        <taxon>Metazoa</taxon>
        <taxon>Spiralia</taxon>
        <taxon>Gnathifera</taxon>
        <taxon>Rotifera</taxon>
        <taxon>Eurotatoria</taxon>
        <taxon>Monogononta</taxon>
        <taxon>Pseudotrocha</taxon>
        <taxon>Ploima</taxon>
        <taxon>Brachionidae</taxon>
        <taxon>Brachionus</taxon>
    </lineage>
</organism>
<dbReference type="AlphaFoldDB" id="A0A814GKD8"/>
<keyword evidence="4 5" id="KW-0472">Membrane</keyword>
<proteinExistence type="predicted"/>